<accession>A0AAV7VZZ1</accession>
<dbReference type="AlphaFoldDB" id="A0AAV7VZZ1"/>
<comment type="caution">
    <text evidence="1">The sequence shown here is derived from an EMBL/GenBank/DDBJ whole genome shotgun (WGS) entry which is preliminary data.</text>
</comment>
<keyword evidence="2" id="KW-1185">Reference proteome</keyword>
<proteinExistence type="predicted"/>
<gene>
    <name evidence="1" type="ORF">NDU88_002665</name>
</gene>
<evidence type="ECO:0000313" key="2">
    <source>
        <dbReference type="Proteomes" id="UP001066276"/>
    </source>
</evidence>
<dbReference type="EMBL" id="JANPWB010000002">
    <property type="protein sequence ID" value="KAJ1207274.1"/>
    <property type="molecule type" value="Genomic_DNA"/>
</dbReference>
<dbReference type="Proteomes" id="UP001066276">
    <property type="component" value="Chromosome 1_2"/>
</dbReference>
<sequence>MGDESYDMRKAVVMADDIVKAVDSLKWQFLYKFNDLAKVLVKREITQNSKATRGPRAEAWHRELVKWADFESGVLHRDAKLGCGSIDETRAWERLVDCMKDLDPLIQINYSGSSIMQEGKEAWGR</sequence>
<evidence type="ECO:0000313" key="1">
    <source>
        <dbReference type="EMBL" id="KAJ1207274.1"/>
    </source>
</evidence>
<name>A0AAV7VZZ1_PLEWA</name>
<reference evidence="1" key="1">
    <citation type="journal article" date="2022" name="bioRxiv">
        <title>Sequencing and chromosome-scale assembly of the giantPleurodeles waltlgenome.</title>
        <authorList>
            <person name="Brown T."/>
            <person name="Elewa A."/>
            <person name="Iarovenko S."/>
            <person name="Subramanian E."/>
            <person name="Araus A.J."/>
            <person name="Petzold A."/>
            <person name="Susuki M."/>
            <person name="Suzuki K.-i.T."/>
            <person name="Hayashi T."/>
            <person name="Toyoda A."/>
            <person name="Oliveira C."/>
            <person name="Osipova E."/>
            <person name="Leigh N.D."/>
            <person name="Simon A."/>
            <person name="Yun M.H."/>
        </authorList>
    </citation>
    <scope>NUCLEOTIDE SEQUENCE</scope>
    <source>
        <strain evidence="1">20211129_DDA</strain>
        <tissue evidence="1">Liver</tissue>
    </source>
</reference>
<organism evidence="1 2">
    <name type="scientific">Pleurodeles waltl</name>
    <name type="common">Iberian ribbed newt</name>
    <dbReference type="NCBI Taxonomy" id="8319"/>
    <lineage>
        <taxon>Eukaryota</taxon>
        <taxon>Metazoa</taxon>
        <taxon>Chordata</taxon>
        <taxon>Craniata</taxon>
        <taxon>Vertebrata</taxon>
        <taxon>Euteleostomi</taxon>
        <taxon>Amphibia</taxon>
        <taxon>Batrachia</taxon>
        <taxon>Caudata</taxon>
        <taxon>Salamandroidea</taxon>
        <taxon>Salamandridae</taxon>
        <taxon>Pleurodelinae</taxon>
        <taxon>Pleurodeles</taxon>
    </lineage>
</organism>
<protein>
    <submittedName>
        <fullName evidence="1">Uncharacterized protein</fullName>
    </submittedName>
</protein>